<sequence length="218" mass="24209">MTAKDCSHHDEEWEALRRRAFMFLVGLVALVLFIILLVFLVLRPSKPAFILRDATVYEFNATSLSGTPGPNFLTIDMQVTLSSRNPNDRIGIYYFQLDTYVSYRGQQVTPPYLLPDSYQGHKEVIDWSPFLVGHAVPVSPYLGDMLSQDLNAGMVLVNVKLDGKVKWKVGTWISGSYHLHVNCPAMLMLKASGSGAAEPLATGLSMKVQLSQQCTVDV</sequence>
<dbReference type="InterPro" id="IPR004864">
    <property type="entry name" value="LEA_2"/>
</dbReference>
<evidence type="ECO:0000259" key="6">
    <source>
        <dbReference type="Pfam" id="PF03168"/>
    </source>
</evidence>
<evidence type="ECO:0000256" key="4">
    <source>
        <dbReference type="ARBA" id="ARBA00023136"/>
    </source>
</evidence>
<dbReference type="Proteomes" id="UP000233551">
    <property type="component" value="Unassembled WGS sequence"/>
</dbReference>
<comment type="caution">
    <text evidence="7">The sequence shown here is derived from an EMBL/GenBank/DDBJ whole genome shotgun (WGS) entry which is preliminary data.</text>
</comment>
<proteinExistence type="predicted"/>
<dbReference type="EMBL" id="MTKT01004939">
    <property type="protein sequence ID" value="OWM69033.1"/>
    <property type="molecule type" value="Genomic_DNA"/>
</dbReference>
<reference evidence="8 10" key="3">
    <citation type="submission" date="2017-11" db="EMBL/GenBank/DDBJ databases">
        <title>De-novo sequencing of pomegranate (Punica granatum L.) genome.</title>
        <authorList>
            <person name="Akparov Z."/>
            <person name="Amiraslanov A."/>
            <person name="Hajiyeva S."/>
            <person name="Abbasov M."/>
            <person name="Kaur K."/>
            <person name="Hamwieh A."/>
            <person name="Solovyev V."/>
            <person name="Salamov A."/>
            <person name="Braich B."/>
            <person name="Kosarev P."/>
            <person name="Mahmoud A."/>
            <person name="Hajiyev E."/>
            <person name="Babayeva S."/>
            <person name="Izzatullayeva V."/>
            <person name="Mammadov A."/>
            <person name="Mammadov A."/>
            <person name="Sharifova S."/>
            <person name="Ojaghi J."/>
            <person name="Eynullazada K."/>
            <person name="Bayramov B."/>
            <person name="Abdulazimova A."/>
            <person name="Shahmuradov I."/>
        </authorList>
    </citation>
    <scope>NUCLEOTIDE SEQUENCE [LARGE SCALE GENOMIC DNA]</scope>
    <source>
        <strain evidence="8">AG2017</strain>
        <strain evidence="10">cv. AG2017</strain>
        <tissue evidence="8">Leaf</tissue>
    </source>
</reference>
<dbReference type="OrthoDB" id="1426517at2759"/>
<dbReference type="Pfam" id="PF03168">
    <property type="entry name" value="LEA_2"/>
    <property type="match status" value="1"/>
</dbReference>
<name>A0A218W913_PUNGR</name>
<dbReference type="InterPro" id="IPR044839">
    <property type="entry name" value="NDR1-like"/>
</dbReference>
<evidence type="ECO:0000313" key="9">
    <source>
        <dbReference type="Proteomes" id="UP000197138"/>
    </source>
</evidence>
<dbReference type="GO" id="GO:0098542">
    <property type="term" value="P:defense response to other organism"/>
    <property type="evidence" value="ECO:0007669"/>
    <property type="project" value="InterPro"/>
</dbReference>
<reference evidence="9" key="1">
    <citation type="journal article" date="2017" name="Plant J.">
        <title>The pomegranate (Punica granatum L.) genome and the genomics of punicalagin biosynthesis.</title>
        <authorList>
            <person name="Qin G."/>
            <person name="Xu C."/>
            <person name="Ming R."/>
            <person name="Tang H."/>
            <person name="Guyot R."/>
            <person name="Kramer E.M."/>
            <person name="Hu Y."/>
            <person name="Yi X."/>
            <person name="Qi Y."/>
            <person name="Xu X."/>
            <person name="Gao Z."/>
            <person name="Pan H."/>
            <person name="Jian J."/>
            <person name="Tian Y."/>
            <person name="Yue Z."/>
            <person name="Xu Y."/>
        </authorList>
    </citation>
    <scope>NUCLEOTIDE SEQUENCE [LARGE SCALE GENOMIC DNA]</scope>
    <source>
        <strain evidence="9">cv. Dabenzi</strain>
    </source>
</reference>
<reference evidence="7" key="2">
    <citation type="submission" date="2017-06" db="EMBL/GenBank/DDBJ databases">
        <title>The pomegranate genome and the genomics of punicalagin biosynthesis.</title>
        <authorList>
            <person name="Xu C."/>
        </authorList>
    </citation>
    <scope>NUCLEOTIDE SEQUENCE [LARGE SCALE GENOMIC DNA]</scope>
    <source>
        <tissue evidence="7">Fresh leaf</tissue>
    </source>
</reference>
<evidence type="ECO:0000313" key="8">
    <source>
        <dbReference type="EMBL" id="PKI73374.1"/>
    </source>
</evidence>
<feature type="transmembrane region" description="Helical" evidence="5">
    <location>
        <begin position="20"/>
        <end position="42"/>
    </location>
</feature>
<evidence type="ECO:0000313" key="7">
    <source>
        <dbReference type="EMBL" id="OWM69033.1"/>
    </source>
</evidence>
<dbReference type="GO" id="GO:0009506">
    <property type="term" value="C:plasmodesma"/>
    <property type="evidence" value="ECO:0007669"/>
    <property type="project" value="TreeGrafter"/>
</dbReference>
<protein>
    <recommendedName>
        <fullName evidence="6">Late embryogenesis abundant protein LEA-2 subgroup domain-containing protein</fullName>
    </recommendedName>
</protein>
<dbReference type="EMBL" id="PGOL01000277">
    <property type="protein sequence ID" value="PKI73374.1"/>
    <property type="molecule type" value="Genomic_DNA"/>
</dbReference>
<dbReference type="GO" id="GO:0005886">
    <property type="term" value="C:plasma membrane"/>
    <property type="evidence" value="ECO:0007669"/>
    <property type="project" value="TreeGrafter"/>
</dbReference>
<evidence type="ECO:0000256" key="5">
    <source>
        <dbReference type="SAM" id="Phobius"/>
    </source>
</evidence>
<keyword evidence="4 5" id="KW-0472">Membrane</keyword>
<accession>A0A218W913</accession>
<dbReference type="Proteomes" id="UP000197138">
    <property type="component" value="Unassembled WGS sequence"/>
</dbReference>
<dbReference type="STRING" id="22663.A0A218W913"/>
<dbReference type="PANTHER" id="PTHR31415:SF166">
    <property type="entry name" value="LATE EMBRYOGENESIS ABUNDANT (LEA) HYDROXYPROLINE-RICH GLYCOPROTEIN FAMILY"/>
    <property type="match status" value="1"/>
</dbReference>
<dbReference type="AlphaFoldDB" id="A0A218W913"/>
<gene>
    <name evidence="7" type="ORF">CDL15_Pgr025220</name>
    <name evidence="8" type="ORF">CRG98_006312</name>
</gene>
<organism evidence="7 9">
    <name type="scientific">Punica granatum</name>
    <name type="common">Pomegranate</name>
    <dbReference type="NCBI Taxonomy" id="22663"/>
    <lineage>
        <taxon>Eukaryota</taxon>
        <taxon>Viridiplantae</taxon>
        <taxon>Streptophyta</taxon>
        <taxon>Embryophyta</taxon>
        <taxon>Tracheophyta</taxon>
        <taxon>Spermatophyta</taxon>
        <taxon>Magnoliopsida</taxon>
        <taxon>eudicotyledons</taxon>
        <taxon>Gunneridae</taxon>
        <taxon>Pentapetalae</taxon>
        <taxon>rosids</taxon>
        <taxon>malvids</taxon>
        <taxon>Myrtales</taxon>
        <taxon>Lythraceae</taxon>
        <taxon>Punica</taxon>
    </lineage>
</organism>
<dbReference type="GeneID" id="116210049"/>
<keyword evidence="3 5" id="KW-1133">Transmembrane helix</keyword>
<evidence type="ECO:0000313" key="10">
    <source>
        <dbReference type="Proteomes" id="UP000233551"/>
    </source>
</evidence>
<keyword evidence="2 5" id="KW-0812">Transmembrane</keyword>
<feature type="domain" description="Late embryogenesis abundant protein LEA-2 subgroup" evidence="6">
    <location>
        <begin position="80"/>
        <end position="183"/>
    </location>
</feature>
<evidence type="ECO:0000256" key="1">
    <source>
        <dbReference type="ARBA" id="ARBA00004167"/>
    </source>
</evidence>
<dbReference type="PANTHER" id="PTHR31415">
    <property type="entry name" value="OS05G0367900 PROTEIN"/>
    <property type="match status" value="1"/>
</dbReference>
<keyword evidence="10" id="KW-1185">Reference proteome</keyword>
<evidence type="ECO:0000256" key="2">
    <source>
        <dbReference type="ARBA" id="ARBA00022692"/>
    </source>
</evidence>
<evidence type="ECO:0000256" key="3">
    <source>
        <dbReference type="ARBA" id="ARBA00022989"/>
    </source>
</evidence>
<comment type="subcellular location">
    <subcellularLocation>
        <location evidence="1">Membrane</location>
        <topology evidence="1">Single-pass membrane protein</topology>
    </subcellularLocation>
</comment>